<feature type="compositionally biased region" description="Polar residues" evidence="1">
    <location>
        <begin position="1"/>
        <end position="12"/>
    </location>
</feature>
<proteinExistence type="predicted"/>
<dbReference type="AlphaFoldDB" id="A0A9P1IT83"/>
<accession>A0A9P1IT83</accession>
<reference evidence="2" key="1">
    <citation type="submission" date="2022-11" db="EMBL/GenBank/DDBJ databases">
        <authorList>
            <person name="Kikuchi T."/>
        </authorList>
    </citation>
    <scope>NUCLEOTIDE SEQUENCE</scope>
    <source>
        <strain evidence="2">PS1010</strain>
    </source>
</reference>
<feature type="compositionally biased region" description="Basic and acidic residues" evidence="1">
    <location>
        <begin position="13"/>
        <end position="22"/>
    </location>
</feature>
<name>A0A9P1IT83_9PELO</name>
<keyword evidence="3" id="KW-1185">Reference proteome</keyword>
<gene>
    <name evidence="2" type="ORF">CAMP_LOCUS11585</name>
</gene>
<sequence>MAYRSENLQAVSERSDCEEAEKQNLNRVKTTTRSSTFHDFGNHPGFRNVILATMKVLKKLALREESPKVAQETPENGDLSLSGNELADRVEPTPVHTKKLQQGLLLANTLVLEETG</sequence>
<dbReference type="EMBL" id="CANHGI010000004">
    <property type="protein sequence ID" value="CAI5448948.1"/>
    <property type="molecule type" value="Genomic_DNA"/>
</dbReference>
<evidence type="ECO:0000313" key="3">
    <source>
        <dbReference type="Proteomes" id="UP001152747"/>
    </source>
</evidence>
<evidence type="ECO:0000313" key="2">
    <source>
        <dbReference type="EMBL" id="CAI5448948.1"/>
    </source>
</evidence>
<evidence type="ECO:0000256" key="1">
    <source>
        <dbReference type="SAM" id="MobiDB-lite"/>
    </source>
</evidence>
<protein>
    <submittedName>
        <fullName evidence="2">Uncharacterized protein</fullName>
    </submittedName>
</protein>
<comment type="caution">
    <text evidence="2">The sequence shown here is derived from an EMBL/GenBank/DDBJ whole genome shotgun (WGS) entry which is preliminary data.</text>
</comment>
<dbReference type="Proteomes" id="UP001152747">
    <property type="component" value="Unassembled WGS sequence"/>
</dbReference>
<feature type="region of interest" description="Disordered" evidence="1">
    <location>
        <begin position="1"/>
        <end position="22"/>
    </location>
</feature>
<organism evidence="2 3">
    <name type="scientific">Caenorhabditis angaria</name>
    <dbReference type="NCBI Taxonomy" id="860376"/>
    <lineage>
        <taxon>Eukaryota</taxon>
        <taxon>Metazoa</taxon>
        <taxon>Ecdysozoa</taxon>
        <taxon>Nematoda</taxon>
        <taxon>Chromadorea</taxon>
        <taxon>Rhabditida</taxon>
        <taxon>Rhabditina</taxon>
        <taxon>Rhabditomorpha</taxon>
        <taxon>Rhabditoidea</taxon>
        <taxon>Rhabditidae</taxon>
        <taxon>Peloderinae</taxon>
        <taxon>Caenorhabditis</taxon>
    </lineage>
</organism>